<feature type="domain" description="Protein kinase" evidence="1">
    <location>
        <begin position="7"/>
        <end position="270"/>
    </location>
</feature>
<reference evidence="2 3" key="1">
    <citation type="submission" date="2016-09" db="EMBL/GenBank/DDBJ databases">
        <authorList>
            <person name="Capua I."/>
            <person name="De Benedictis P."/>
            <person name="Joannis T."/>
            <person name="Lombin L.H."/>
            <person name="Cattoli G."/>
        </authorList>
    </citation>
    <scope>NUCLEOTIDE SEQUENCE [LARGE SCALE GENOMIC DNA]</scope>
    <source>
        <strain evidence="2 3">ANC 4671</strain>
    </source>
</reference>
<dbReference type="Proteomes" id="UP000185895">
    <property type="component" value="Unassembled WGS sequence"/>
</dbReference>
<comment type="caution">
    <text evidence="2">The sequence shown here is derived from an EMBL/GenBank/DDBJ whole genome shotgun (WGS) entry which is preliminary data.</text>
</comment>
<dbReference type="InterPro" id="IPR011009">
    <property type="entry name" value="Kinase-like_dom_sf"/>
</dbReference>
<dbReference type="GO" id="GO:0005524">
    <property type="term" value="F:ATP binding"/>
    <property type="evidence" value="ECO:0007669"/>
    <property type="project" value="InterPro"/>
</dbReference>
<evidence type="ECO:0000259" key="1">
    <source>
        <dbReference type="PROSITE" id="PS50011"/>
    </source>
</evidence>
<dbReference type="RefSeq" id="WP_070069500.1">
    <property type="nucleotide sequence ID" value="NZ_MKKK01000014.1"/>
</dbReference>
<organism evidence="2 3">
    <name type="scientific">Acinetobacter qingfengensis</name>
    <dbReference type="NCBI Taxonomy" id="1262585"/>
    <lineage>
        <taxon>Bacteria</taxon>
        <taxon>Pseudomonadati</taxon>
        <taxon>Pseudomonadota</taxon>
        <taxon>Gammaproteobacteria</taxon>
        <taxon>Moraxellales</taxon>
        <taxon>Moraxellaceae</taxon>
        <taxon>Acinetobacter</taxon>
    </lineage>
</organism>
<sequence>MFNWSQLEMVESLGVHSRELSGQYVLKIRSAKQDWVMKAVTADADSTTVQELQHEIACYQCFRQQEFCHEFYIYQVDDHIVGNFNGSALSKLNLSGQFLLLPYQSTLKTLTLNDWSLGKKIKNFMIICQTVQQLHDLGYVHADLKLSHFCLQQDQIKLLDFAQTQKIQEQNIKIQPLGTPAYMAPELFLGRCCSIQSDIYALGICFYEILNGKKPYQGKTYRHWAQLHCQQDIPLCVEPKQYLQSVLDRMLAKQLQHRFSTLNEVINALSELKPRKSQEIDD</sequence>
<dbReference type="PANTHER" id="PTHR44167:SF24">
    <property type="entry name" value="SERINE_THREONINE-PROTEIN KINASE CHK2"/>
    <property type="match status" value="1"/>
</dbReference>
<dbReference type="SUPFAM" id="SSF56112">
    <property type="entry name" value="Protein kinase-like (PK-like)"/>
    <property type="match status" value="1"/>
</dbReference>
<evidence type="ECO:0000313" key="3">
    <source>
        <dbReference type="Proteomes" id="UP000185895"/>
    </source>
</evidence>
<dbReference type="PROSITE" id="PS50011">
    <property type="entry name" value="PROTEIN_KINASE_DOM"/>
    <property type="match status" value="1"/>
</dbReference>
<dbReference type="Pfam" id="PF00069">
    <property type="entry name" value="Pkinase"/>
    <property type="match status" value="1"/>
</dbReference>
<keyword evidence="3" id="KW-1185">Reference proteome</keyword>
<dbReference type="Gene3D" id="1.10.510.10">
    <property type="entry name" value="Transferase(Phosphotransferase) domain 1"/>
    <property type="match status" value="1"/>
</dbReference>
<dbReference type="AlphaFoldDB" id="A0A1E7RCC1"/>
<dbReference type="OrthoDB" id="9801841at2"/>
<evidence type="ECO:0000313" key="2">
    <source>
        <dbReference type="EMBL" id="OEY97050.1"/>
    </source>
</evidence>
<name>A0A1E7RCC1_9GAMM</name>
<dbReference type="GO" id="GO:0004674">
    <property type="term" value="F:protein serine/threonine kinase activity"/>
    <property type="evidence" value="ECO:0007669"/>
    <property type="project" value="TreeGrafter"/>
</dbReference>
<gene>
    <name evidence="2" type="ORF">BJI46_10990</name>
</gene>
<protein>
    <recommendedName>
        <fullName evidence="1">Protein kinase domain-containing protein</fullName>
    </recommendedName>
</protein>
<dbReference type="PANTHER" id="PTHR44167">
    <property type="entry name" value="OVARIAN-SPECIFIC SERINE/THREONINE-PROTEIN KINASE LOK-RELATED"/>
    <property type="match status" value="1"/>
</dbReference>
<dbReference type="STRING" id="1262585.BJI46_10990"/>
<accession>A0A1E7RCC1</accession>
<dbReference type="InterPro" id="IPR000719">
    <property type="entry name" value="Prot_kinase_dom"/>
</dbReference>
<dbReference type="EMBL" id="MKKK01000014">
    <property type="protein sequence ID" value="OEY97050.1"/>
    <property type="molecule type" value="Genomic_DNA"/>
</dbReference>
<proteinExistence type="predicted"/>